<feature type="compositionally biased region" description="Basic and acidic residues" evidence="8">
    <location>
        <begin position="316"/>
        <end position="326"/>
    </location>
</feature>
<evidence type="ECO:0000256" key="3">
    <source>
        <dbReference type="ARBA" id="ARBA00022574"/>
    </source>
</evidence>
<dbReference type="GO" id="GO:0003341">
    <property type="term" value="P:cilium movement"/>
    <property type="evidence" value="ECO:0007669"/>
    <property type="project" value="TreeGrafter"/>
</dbReference>
<organism evidence="9 10">
    <name type="scientific">Paramecium sonneborni</name>
    <dbReference type="NCBI Taxonomy" id="65129"/>
    <lineage>
        <taxon>Eukaryota</taxon>
        <taxon>Sar</taxon>
        <taxon>Alveolata</taxon>
        <taxon>Ciliophora</taxon>
        <taxon>Intramacronucleata</taxon>
        <taxon>Oligohymenophorea</taxon>
        <taxon>Peniculida</taxon>
        <taxon>Parameciidae</taxon>
        <taxon>Paramecium</taxon>
    </lineage>
</organism>
<dbReference type="OrthoDB" id="366230at2759"/>
<sequence>MQSISSEVLKAGVTKSNVRSNVTAKRPNQLGGGRTQLGPPQTGKDTQQSQQDNVIVKYKDSIVTPKELITKRFLQLAEQQNREEEQRLKQLQKPADTKVSASVMDSNMKSFHQSADKSSNSDLKVSSSNNPERSSFMESKQSDTYSDSDSKRDQSEQQEKKPKQKKGLKEEDLEENIPINLSETPTQCLMFIPSSFVNSEHGKKTGQVQRTQKYEQFIVEKIGSDNFTKRFAQTFNYIQKHKPQQCNKIEKNDTGAFTAVWDLYDASITDQLNEFEILQEEIKTSIENEYKQLNKNPYFLLPTELEAIKIHAERPVLGKETSEKSQSKTRSGIATNTKQQPINNLSGGLTGQGGDERIQDSSSSHTGTKGVTNVGSQQANNIQSQVTKSHGKTSNPLPEQQQKQYEQKQDEQDLKEEEYMKLYVQKTNSQISEQEQIIYQSQQVQTSLKYVERILNQNLYHKQYIQYRNYPEVKFEKMTLNEDPKQRGGAFKRNFQNKLEDEEIVEKKQQNPITQLFSYKCQLSEQCKVTSADWNPVNKDLLAVSYANRETSDGHIMFWTLKNPTFPERIITYPSKFNCCKFSESQPNLIAAGTVDGIVAVWDIRRKSNKPITENKEMAGKHSDSVWEVQWIGKGAKGTDKGESLVSISSDSRIVEWSMKKGLEYTNLMNLKRVVQSSQKENLQEGVNFRMSAGFSFDFLQRESAMYLAATEDGTIHRCSKSYTEQYLDNYFGHSGPVYKVRCNPFFGDIFLTCSADWSCKLWNWTEELPKANFQQQNLKDEVLDFEWSPHTSVLFASVCKDGRLELWDLTKNNMLDPYFTIMPTELENWPAKTMVRFAHNSPVLITGDARGDINAYRLYGYEDNDPLQEEEKLRKLLYPAGYSKGQKEQKD</sequence>
<comment type="caution">
    <text evidence="9">The sequence shown here is derived from an EMBL/GenBank/DDBJ whole genome shotgun (WGS) entry which is preliminary data.</text>
</comment>
<keyword evidence="6" id="KW-0206">Cytoskeleton</keyword>
<evidence type="ECO:0000256" key="1">
    <source>
        <dbReference type="ARBA" id="ARBA00004430"/>
    </source>
</evidence>
<feature type="compositionally biased region" description="Polar residues" evidence="8">
    <location>
        <begin position="99"/>
        <end position="113"/>
    </location>
</feature>
<dbReference type="GO" id="GO:0005858">
    <property type="term" value="C:axonemal dynein complex"/>
    <property type="evidence" value="ECO:0007669"/>
    <property type="project" value="TreeGrafter"/>
</dbReference>
<keyword evidence="10" id="KW-1185">Reference proteome</keyword>
<protein>
    <submittedName>
        <fullName evidence="9">Uncharacterized protein</fullName>
    </submittedName>
</protein>
<dbReference type="SMART" id="SM00320">
    <property type="entry name" value="WD40"/>
    <property type="match status" value="5"/>
</dbReference>
<feature type="compositionally biased region" description="Polar residues" evidence="8">
    <location>
        <begin position="360"/>
        <end position="395"/>
    </location>
</feature>
<dbReference type="PROSITE" id="PS00678">
    <property type="entry name" value="WD_REPEATS_1"/>
    <property type="match status" value="1"/>
</dbReference>
<dbReference type="EMBL" id="CAJJDN010000075">
    <property type="protein sequence ID" value="CAD8100999.1"/>
    <property type="molecule type" value="Genomic_DNA"/>
</dbReference>
<feature type="region of interest" description="Disordered" evidence="8">
    <location>
        <begin position="1"/>
        <end position="53"/>
    </location>
</feature>
<dbReference type="InterPro" id="IPR001680">
    <property type="entry name" value="WD40_rpt"/>
</dbReference>
<keyword evidence="3" id="KW-0853">WD repeat</keyword>
<dbReference type="FunFam" id="2.130.10.10:FF:003672">
    <property type="entry name" value="Uncharacterized protein"/>
    <property type="match status" value="1"/>
</dbReference>
<evidence type="ECO:0000256" key="8">
    <source>
        <dbReference type="SAM" id="MobiDB-lite"/>
    </source>
</evidence>
<evidence type="ECO:0000256" key="2">
    <source>
        <dbReference type="ARBA" id="ARBA00022490"/>
    </source>
</evidence>
<evidence type="ECO:0000256" key="6">
    <source>
        <dbReference type="ARBA" id="ARBA00023212"/>
    </source>
</evidence>
<evidence type="ECO:0000256" key="5">
    <source>
        <dbReference type="ARBA" id="ARBA00023069"/>
    </source>
</evidence>
<feature type="region of interest" description="Disordered" evidence="8">
    <location>
        <begin position="316"/>
        <end position="413"/>
    </location>
</feature>
<evidence type="ECO:0000256" key="7">
    <source>
        <dbReference type="ARBA" id="ARBA00023273"/>
    </source>
</evidence>
<feature type="compositionally biased region" description="Polar residues" evidence="8">
    <location>
        <begin position="14"/>
        <end position="23"/>
    </location>
</feature>
<dbReference type="Proteomes" id="UP000692954">
    <property type="component" value="Unassembled WGS sequence"/>
</dbReference>
<evidence type="ECO:0000313" key="9">
    <source>
        <dbReference type="EMBL" id="CAD8100999.1"/>
    </source>
</evidence>
<keyword evidence="4" id="KW-0677">Repeat</keyword>
<keyword evidence="2" id="KW-0963">Cytoplasm</keyword>
<keyword evidence="5" id="KW-0969">Cilium</keyword>
<dbReference type="InterPro" id="IPR019775">
    <property type="entry name" value="WD40_repeat_CS"/>
</dbReference>
<dbReference type="GO" id="GO:0045503">
    <property type="term" value="F:dynein light chain binding"/>
    <property type="evidence" value="ECO:0007669"/>
    <property type="project" value="TreeGrafter"/>
</dbReference>
<dbReference type="FunFam" id="2.130.10.10:FF:003559">
    <property type="entry name" value="Uncharacterized protein"/>
    <property type="match status" value="1"/>
</dbReference>
<accession>A0A8S1PDD2</accession>
<feature type="region of interest" description="Disordered" evidence="8">
    <location>
        <begin position="80"/>
        <end position="179"/>
    </location>
</feature>
<dbReference type="Pfam" id="PF00400">
    <property type="entry name" value="WD40"/>
    <property type="match status" value="1"/>
</dbReference>
<feature type="compositionally biased region" description="Polar residues" evidence="8">
    <location>
        <begin position="328"/>
        <end position="347"/>
    </location>
</feature>
<keyword evidence="7" id="KW-0966">Cell projection</keyword>
<gene>
    <name evidence="9" type="ORF">PSON_ATCC_30995.1.T0750045</name>
</gene>
<dbReference type="GO" id="GO:0045504">
    <property type="term" value="F:dynein heavy chain binding"/>
    <property type="evidence" value="ECO:0007669"/>
    <property type="project" value="TreeGrafter"/>
</dbReference>
<feature type="compositionally biased region" description="Basic and acidic residues" evidence="8">
    <location>
        <begin position="148"/>
        <end position="161"/>
    </location>
</feature>
<dbReference type="AlphaFoldDB" id="A0A8S1PDD2"/>
<dbReference type="PANTHER" id="PTHR12442:SF12">
    <property type="entry name" value="DYNEIN AXONEMAL INTERMEDIATE CHAIN 4"/>
    <property type="match status" value="1"/>
</dbReference>
<comment type="subcellular location">
    <subcellularLocation>
        <location evidence="1">Cytoplasm</location>
        <location evidence="1">Cytoskeleton</location>
        <location evidence="1">Cilium axoneme</location>
    </subcellularLocation>
</comment>
<proteinExistence type="predicted"/>
<dbReference type="InterPro" id="IPR050687">
    <property type="entry name" value="Dynein_IC"/>
</dbReference>
<feature type="compositionally biased region" description="Low complexity" evidence="8">
    <location>
        <begin position="116"/>
        <end position="130"/>
    </location>
</feature>
<evidence type="ECO:0000256" key="4">
    <source>
        <dbReference type="ARBA" id="ARBA00022737"/>
    </source>
</evidence>
<dbReference type="PANTHER" id="PTHR12442">
    <property type="entry name" value="DYNEIN INTERMEDIATE CHAIN"/>
    <property type="match status" value="1"/>
</dbReference>
<feature type="compositionally biased region" description="Polar residues" evidence="8">
    <location>
        <begin position="43"/>
        <end position="53"/>
    </location>
</feature>
<name>A0A8S1PDD2_9CILI</name>
<feature type="compositionally biased region" description="Polar residues" evidence="8">
    <location>
        <begin position="131"/>
        <end position="147"/>
    </location>
</feature>
<reference evidence="9" key="1">
    <citation type="submission" date="2021-01" db="EMBL/GenBank/DDBJ databases">
        <authorList>
            <consortium name="Genoscope - CEA"/>
            <person name="William W."/>
        </authorList>
    </citation>
    <scope>NUCLEOTIDE SEQUENCE</scope>
</reference>
<evidence type="ECO:0000313" key="10">
    <source>
        <dbReference type="Proteomes" id="UP000692954"/>
    </source>
</evidence>